<keyword evidence="3" id="KW-1185">Reference proteome</keyword>
<dbReference type="EMBL" id="JACDTQ010003942">
    <property type="protein sequence ID" value="KAF5911510.1"/>
    <property type="molecule type" value="Genomic_DNA"/>
</dbReference>
<evidence type="ECO:0000313" key="2">
    <source>
        <dbReference type="EMBL" id="KAF5911510.1"/>
    </source>
</evidence>
<evidence type="ECO:0000256" key="1">
    <source>
        <dbReference type="SAM" id="MobiDB-lite"/>
    </source>
</evidence>
<accession>A0A7J7E6Q9</accession>
<proteinExistence type="predicted"/>
<protein>
    <submittedName>
        <fullName evidence="2">Uncharacterized protein</fullName>
    </submittedName>
</protein>
<name>A0A7J7E6Q9_DICBM</name>
<reference evidence="2 3" key="1">
    <citation type="journal article" date="2020" name="Mol. Biol. Evol.">
        <title>Interspecific Gene Flow and the Evolution of Specialization in Black and White Rhinoceros.</title>
        <authorList>
            <person name="Moodley Y."/>
            <person name="Westbury M.V."/>
            <person name="Russo I.M."/>
            <person name="Gopalakrishnan S."/>
            <person name="Rakotoarivelo A."/>
            <person name="Olsen R.A."/>
            <person name="Prost S."/>
            <person name="Tunstall T."/>
            <person name="Ryder O.A."/>
            <person name="Dalen L."/>
            <person name="Bruford M.W."/>
        </authorList>
    </citation>
    <scope>NUCLEOTIDE SEQUENCE [LARGE SCALE GENOMIC DNA]</scope>
    <source>
        <strain evidence="2">SBR-YM</strain>
        <tissue evidence="2">Skin</tissue>
    </source>
</reference>
<sequence>MASARGSCGNARAVGAVIPLSWLEDASSELPPNSSVGNGSESTHRAWGPRSLDGLEGVARRWRCGHRSRAPTWPCAL</sequence>
<gene>
    <name evidence="2" type="ORF">HPG69_000802</name>
</gene>
<dbReference type="Proteomes" id="UP000551758">
    <property type="component" value="Unassembled WGS sequence"/>
</dbReference>
<dbReference type="AlphaFoldDB" id="A0A7J7E6Q9"/>
<organism evidence="2 3">
    <name type="scientific">Diceros bicornis minor</name>
    <name type="common">South-central black rhinoceros</name>
    <dbReference type="NCBI Taxonomy" id="77932"/>
    <lineage>
        <taxon>Eukaryota</taxon>
        <taxon>Metazoa</taxon>
        <taxon>Chordata</taxon>
        <taxon>Craniata</taxon>
        <taxon>Vertebrata</taxon>
        <taxon>Euteleostomi</taxon>
        <taxon>Mammalia</taxon>
        <taxon>Eutheria</taxon>
        <taxon>Laurasiatheria</taxon>
        <taxon>Perissodactyla</taxon>
        <taxon>Rhinocerotidae</taxon>
        <taxon>Diceros</taxon>
    </lineage>
</organism>
<evidence type="ECO:0000313" key="3">
    <source>
        <dbReference type="Proteomes" id="UP000551758"/>
    </source>
</evidence>
<comment type="caution">
    <text evidence="2">The sequence shown here is derived from an EMBL/GenBank/DDBJ whole genome shotgun (WGS) entry which is preliminary data.</text>
</comment>
<feature type="region of interest" description="Disordered" evidence="1">
    <location>
        <begin position="28"/>
        <end position="51"/>
    </location>
</feature>
<feature type="compositionally biased region" description="Polar residues" evidence="1">
    <location>
        <begin position="30"/>
        <end position="41"/>
    </location>
</feature>